<gene>
    <name evidence="7" type="primary">flgK</name>
    <name evidence="11" type="ORF">SAMN04488054_10690</name>
</gene>
<accession>A0A1I4L076</accession>
<dbReference type="PRINTS" id="PR01005">
    <property type="entry name" value="FLGHOOKAP1"/>
</dbReference>
<evidence type="ECO:0000313" key="11">
    <source>
        <dbReference type="EMBL" id="SFL84452.1"/>
    </source>
</evidence>
<proteinExistence type="inferred from homology"/>
<evidence type="ECO:0000256" key="2">
    <source>
        <dbReference type="ARBA" id="ARBA00004613"/>
    </source>
</evidence>
<dbReference type="STRING" id="266892.SAMN04488054_10690"/>
<evidence type="ECO:0000256" key="7">
    <source>
        <dbReference type="RuleBase" id="RU362065"/>
    </source>
</evidence>
<dbReference type="Pfam" id="PF00460">
    <property type="entry name" value="Flg_bb_rod"/>
    <property type="match status" value="1"/>
</dbReference>
<keyword evidence="5 7" id="KW-0964">Secreted</keyword>
<dbReference type="SUPFAM" id="SSF64518">
    <property type="entry name" value="Phase 1 flagellin"/>
    <property type="match status" value="1"/>
</dbReference>
<dbReference type="InterPro" id="IPR002371">
    <property type="entry name" value="FlgK"/>
</dbReference>
<dbReference type="OrthoDB" id="9802553at2"/>
<dbReference type="EMBL" id="FOTY01000006">
    <property type="protein sequence ID" value="SFL84452.1"/>
    <property type="molecule type" value="Genomic_DNA"/>
</dbReference>
<evidence type="ECO:0000256" key="1">
    <source>
        <dbReference type="ARBA" id="ARBA00004365"/>
    </source>
</evidence>
<protein>
    <recommendedName>
        <fullName evidence="4 7">Flagellar hook-associated protein 1</fullName>
        <shortName evidence="7">HAP1</shortName>
    </recommendedName>
</protein>
<dbReference type="Pfam" id="PF22638">
    <property type="entry name" value="FlgK_D1"/>
    <property type="match status" value="1"/>
</dbReference>
<comment type="subcellular location">
    <subcellularLocation>
        <location evidence="1 7">Bacterial flagellum</location>
    </subcellularLocation>
    <subcellularLocation>
        <location evidence="2 7">Secreted</location>
    </subcellularLocation>
</comment>
<evidence type="ECO:0000259" key="8">
    <source>
        <dbReference type="Pfam" id="PF00460"/>
    </source>
</evidence>
<dbReference type="GO" id="GO:0044780">
    <property type="term" value="P:bacterial-type flagellum assembly"/>
    <property type="evidence" value="ECO:0007669"/>
    <property type="project" value="InterPro"/>
</dbReference>
<dbReference type="GO" id="GO:0009424">
    <property type="term" value="C:bacterial-type flagellum hook"/>
    <property type="evidence" value="ECO:0007669"/>
    <property type="project" value="UniProtKB-UniRule"/>
</dbReference>
<dbReference type="PANTHER" id="PTHR30033">
    <property type="entry name" value="FLAGELLAR HOOK-ASSOCIATED PROTEIN 1"/>
    <property type="match status" value="1"/>
</dbReference>
<dbReference type="Pfam" id="PF06429">
    <property type="entry name" value="Flg_bbr_C"/>
    <property type="match status" value="1"/>
</dbReference>
<evidence type="ECO:0000256" key="5">
    <source>
        <dbReference type="ARBA" id="ARBA00022525"/>
    </source>
</evidence>
<dbReference type="RefSeq" id="WP_090926353.1">
    <property type="nucleotide sequence ID" value="NZ_FOTY01000006.1"/>
</dbReference>
<evidence type="ECO:0000313" key="12">
    <source>
        <dbReference type="Proteomes" id="UP000199668"/>
    </source>
</evidence>
<dbReference type="InterPro" id="IPR001444">
    <property type="entry name" value="Flag_bb_rod_N"/>
</dbReference>
<reference evidence="11 12" key="1">
    <citation type="submission" date="2016-10" db="EMBL/GenBank/DDBJ databases">
        <authorList>
            <person name="de Groot N.N."/>
        </authorList>
    </citation>
    <scope>NUCLEOTIDE SEQUENCE [LARGE SCALE GENOMIC DNA]</scope>
    <source>
        <strain evidence="11 12">CGMCC 1.6134</strain>
    </source>
</reference>
<evidence type="ECO:0000256" key="4">
    <source>
        <dbReference type="ARBA" id="ARBA00016244"/>
    </source>
</evidence>
<dbReference type="GO" id="GO:0005576">
    <property type="term" value="C:extracellular region"/>
    <property type="evidence" value="ECO:0007669"/>
    <property type="project" value="UniProtKB-SubCell"/>
</dbReference>
<evidence type="ECO:0000259" key="10">
    <source>
        <dbReference type="Pfam" id="PF22638"/>
    </source>
</evidence>
<dbReference type="Proteomes" id="UP000199668">
    <property type="component" value="Unassembled WGS sequence"/>
</dbReference>
<dbReference type="InterPro" id="IPR010930">
    <property type="entry name" value="Flg_bb/hook_C_dom"/>
</dbReference>
<evidence type="ECO:0000256" key="6">
    <source>
        <dbReference type="ARBA" id="ARBA00023143"/>
    </source>
</evidence>
<dbReference type="InterPro" id="IPR053927">
    <property type="entry name" value="FlgK_helical"/>
</dbReference>
<keyword evidence="11" id="KW-0282">Flagellum</keyword>
<keyword evidence="12" id="KW-1185">Reference proteome</keyword>
<dbReference type="AlphaFoldDB" id="A0A1I4L076"/>
<keyword evidence="11" id="KW-0966">Cell projection</keyword>
<dbReference type="GO" id="GO:0005198">
    <property type="term" value="F:structural molecule activity"/>
    <property type="evidence" value="ECO:0007669"/>
    <property type="project" value="UniProtKB-UniRule"/>
</dbReference>
<sequence>MTSTFHGLETAARGMRTQQAALHTTGHNISNANTEGYSRQRVNFGQTEPYPAAARNAPQMPGQIGTGVEAESVQRIREGYLDQQFRGENAQSGYWESRHSSLERMEELLNEPSDQGLSSRMNQFYDALQDLSTNPEDSGARAVVKERGIALADSFNYMSDTLESNKADLSNQIGTNESEINSLLSNLNSVNKQIGNVEPNGQVPNDMYDERDRLLDDLSKRMNIEVEKMEPEGLASDVAEGKVNVYLLNGDGERMQNGGDDIKLIDGDSLDHRTVSISEDSETIGDVTLNWESGTGSAADIDIKNSPGSLAGMLEMHDGVDAEGNDLSGTYPDLNDQLDQLAHDFATSFNEQHQQGTGLNGTSNTAFFNIPTDTEGAASAIEVTDTIKNDTDKIAASLDGNAGDGSNATALSNIKQDHFDEDYQSLIGEYGVQTAEAKQMMDNSATLRENVDSRRMEVSSVSLDEEMTNMIQFQQAYNAAARNITSVDEMLDRIINNMGRVGI</sequence>
<keyword evidence="11" id="KW-0969">Cilium</keyword>
<comment type="similarity">
    <text evidence="3 7">Belongs to the flagella basal body rod proteins family.</text>
</comment>
<feature type="domain" description="Flagellar basal body rod protein N-terminal" evidence="8">
    <location>
        <begin position="8"/>
        <end position="37"/>
    </location>
</feature>
<dbReference type="NCBIfam" id="TIGR02492">
    <property type="entry name" value="flgK_ends"/>
    <property type="match status" value="1"/>
</dbReference>
<keyword evidence="6 7" id="KW-0975">Bacterial flagellum</keyword>
<organism evidence="11 12">
    <name type="scientific">Salibacterium qingdaonense</name>
    <dbReference type="NCBI Taxonomy" id="266892"/>
    <lineage>
        <taxon>Bacteria</taxon>
        <taxon>Bacillati</taxon>
        <taxon>Bacillota</taxon>
        <taxon>Bacilli</taxon>
        <taxon>Bacillales</taxon>
        <taxon>Bacillaceae</taxon>
    </lineage>
</organism>
<dbReference type="PANTHER" id="PTHR30033:SF1">
    <property type="entry name" value="FLAGELLAR HOOK-ASSOCIATED PROTEIN 1"/>
    <property type="match status" value="1"/>
</dbReference>
<evidence type="ECO:0000256" key="3">
    <source>
        <dbReference type="ARBA" id="ARBA00009677"/>
    </source>
</evidence>
<evidence type="ECO:0000259" key="9">
    <source>
        <dbReference type="Pfam" id="PF06429"/>
    </source>
</evidence>
<name>A0A1I4L076_9BACI</name>
<feature type="domain" description="Flagellar hook-associated protein FlgK helical" evidence="10">
    <location>
        <begin position="102"/>
        <end position="368"/>
    </location>
</feature>
<feature type="domain" description="Flagellar basal-body/hook protein C-terminal" evidence="9">
    <location>
        <begin position="455"/>
        <end position="496"/>
    </location>
</feature>